<dbReference type="InterPro" id="IPR051534">
    <property type="entry name" value="CBASS_pafABC_assoc_protein"/>
</dbReference>
<evidence type="ECO:0000256" key="1">
    <source>
        <dbReference type="ARBA" id="ARBA00023015"/>
    </source>
</evidence>
<keyword evidence="2" id="KW-0238">DNA-binding</keyword>
<name>A0A4U3LT18_9ACTN</name>
<dbReference type="PROSITE" id="PS51000">
    <property type="entry name" value="HTH_DEOR_2"/>
    <property type="match status" value="1"/>
</dbReference>
<proteinExistence type="predicted"/>
<keyword evidence="1" id="KW-0805">Transcription regulation</keyword>
<dbReference type="InterPro" id="IPR013196">
    <property type="entry name" value="HTH_11"/>
</dbReference>
<dbReference type="InterPro" id="IPR026881">
    <property type="entry name" value="WYL_dom"/>
</dbReference>
<dbReference type="Gene3D" id="1.10.10.10">
    <property type="entry name" value="Winged helix-like DNA-binding domain superfamily/Winged helix DNA-binding domain"/>
    <property type="match status" value="1"/>
</dbReference>
<feature type="domain" description="HTH deoR-type" evidence="4">
    <location>
        <begin position="18"/>
        <end position="77"/>
    </location>
</feature>
<comment type="caution">
    <text evidence="5">The sequence shown here is derived from an EMBL/GenBank/DDBJ whole genome shotgun (WGS) entry which is preliminary data.</text>
</comment>
<evidence type="ECO:0000313" key="6">
    <source>
        <dbReference type="Proteomes" id="UP000305836"/>
    </source>
</evidence>
<organism evidence="5 6">
    <name type="scientific">Kribbella jiaozuonensis</name>
    <dbReference type="NCBI Taxonomy" id="2575441"/>
    <lineage>
        <taxon>Bacteria</taxon>
        <taxon>Bacillati</taxon>
        <taxon>Actinomycetota</taxon>
        <taxon>Actinomycetes</taxon>
        <taxon>Propionibacteriales</taxon>
        <taxon>Kribbellaceae</taxon>
        <taxon>Kribbella</taxon>
    </lineage>
</organism>
<protein>
    <submittedName>
        <fullName evidence="5">WYL domain-containing protein</fullName>
    </submittedName>
</protein>
<dbReference type="PROSITE" id="PS52050">
    <property type="entry name" value="WYL"/>
    <property type="match status" value="1"/>
</dbReference>
<evidence type="ECO:0000259" key="4">
    <source>
        <dbReference type="PROSITE" id="PS51000"/>
    </source>
</evidence>
<dbReference type="GO" id="GO:0003677">
    <property type="term" value="F:DNA binding"/>
    <property type="evidence" value="ECO:0007669"/>
    <property type="project" value="UniProtKB-KW"/>
</dbReference>
<dbReference type="InterPro" id="IPR036388">
    <property type="entry name" value="WH-like_DNA-bd_sf"/>
</dbReference>
<keyword evidence="6" id="KW-1185">Reference proteome</keyword>
<sequence>MGPSGQILSARHPVVMDMPGRLLRLLSLLQSRREWSGRELADRLGVTERTVRRDVDRLRSLDYPVTGTTGTAGGYRLGSGTHLPPLQLDDDEAIAVALGLVGAAGGGVSGMADSSMSALAKLEQVLPARLRPQLAAVSSSAEAIPRPGVPQVSPDVLAVLARCCRNQEIVAFDYHGRARGATRRRVEPHQLLTLAWRWYLLAFDPGRDDWRIFRVDRISDVASTLHRFTPRELPAPDAATYLVESFTSAQYQQSVHLTVQAPAHAVSATFEGMVRGIVEPVDASSCVVRFSADTPALLLTQVAAIAAIADFAVDHATPETAALIAHVGGRLAQSFSRRDQTDSEGQYSDGK</sequence>
<dbReference type="PANTHER" id="PTHR34580">
    <property type="match status" value="1"/>
</dbReference>
<dbReference type="InterPro" id="IPR001034">
    <property type="entry name" value="DeoR_HTH"/>
</dbReference>
<keyword evidence="3" id="KW-0804">Transcription</keyword>
<dbReference type="InterPro" id="IPR018356">
    <property type="entry name" value="Tscrpt_reg_HTH_DeoR_CS"/>
</dbReference>
<dbReference type="Pfam" id="PF13280">
    <property type="entry name" value="WYL"/>
    <property type="match status" value="1"/>
</dbReference>
<dbReference type="AlphaFoldDB" id="A0A4U3LT18"/>
<accession>A0A4U3LT18</accession>
<dbReference type="GO" id="GO:0003700">
    <property type="term" value="F:DNA-binding transcription factor activity"/>
    <property type="evidence" value="ECO:0007669"/>
    <property type="project" value="InterPro"/>
</dbReference>
<dbReference type="EMBL" id="SZPZ01000003">
    <property type="protein sequence ID" value="TKK77836.1"/>
    <property type="molecule type" value="Genomic_DNA"/>
</dbReference>
<dbReference type="OrthoDB" id="8555652at2"/>
<dbReference type="SUPFAM" id="SSF46785">
    <property type="entry name" value="Winged helix' DNA-binding domain"/>
    <property type="match status" value="1"/>
</dbReference>
<dbReference type="Pfam" id="PF08279">
    <property type="entry name" value="HTH_11"/>
    <property type="match status" value="1"/>
</dbReference>
<gene>
    <name evidence="5" type="ORF">FDA38_22190</name>
</gene>
<dbReference type="Proteomes" id="UP000305836">
    <property type="component" value="Unassembled WGS sequence"/>
</dbReference>
<dbReference type="PROSITE" id="PS00894">
    <property type="entry name" value="HTH_DEOR_1"/>
    <property type="match status" value="1"/>
</dbReference>
<evidence type="ECO:0000313" key="5">
    <source>
        <dbReference type="EMBL" id="TKK77836.1"/>
    </source>
</evidence>
<evidence type="ECO:0000256" key="3">
    <source>
        <dbReference type="ARBA" id="ARBA00023163"/>
    </source>
</evidence>
<evidence type="ECO:0000256" key="2">
    <source>
        <dbReference type="ARBA" id="ARBA00023125"/>
    </source>
</evidence>
<dbReference type="InterPro" id="IPR036390">
    <property type="entry name" value="WH_DNA-bd_sf"/>
</dbReference>
<dbReference type="PANTHER" id="PTHR34580:SF3">
    <property type="entry name" value="PROTEIN PAFB"/>
    <property type="match status" value="1"/>
</dbReference>
<reference evidence="5 6" key="1">
    <citation type="submission" date="2019-04" db="EMBL/GenBank/DDBJ databases">
        <title>Kribbella sp. NEAU-THZ 27 nov., a novel actinomycete isolated from soil.</title>
        <authorList>
            <person name="Duan L."/>
        </authorList>
    </citation>
    <scope>NUCLEOTIDE SEQUENCE [LARGE SCALE GENOMIC DNA]</scope>
    <source>
        <strain evidence="6">NEAU-THZ27</strain>
    </source>
</reference>